<feature type="signal peptide" evidence="3">
    <location>
        <begin position="1"/>
        <end position="21"/>
    </location>
</feature>
<dbReference type="GO" id="GO:0051082">
    <property type="term" value="F:unfolded protein binding"/>
    <property type="evidence" value="ECO:0007669"/>
    <property type="project" value="InterPro"/>
</dbReference>
<comment type="similarity">
    <text evidence="1">Belongs to the Skp family.</text>
</comment>
<sequence length="199" mass="22397">MKKGIFVLGLAGLLVSCNNNANTAATTEFKTAYIDSSKLMTEYQEVKDIESKYKIKSEEKGKAFEGEIAQFQREVQSFQTNAAEKGQAWAQQKGGELQRREQQLQVKQQTIFQELQAESTKEMDSIVKKVKSHIADYAKKKNLDYVFNTEEASTVIYGKDEYNITEDIIKELNAKYQVSAAASTVDGKKEATPAVKEEK</sequence>
<protein>
    <submittedName>
        <fullName evidence="4">Outer membrane protein</fullName>
    </submittedName>
</protein>
<dbReference type="PANTHER" id="PTHR35089">
    <property type="entry name" value="CHAPERONE PROTEIN SKP"/>
    <property type="match status" value="1"/>
</dbReference>
<dbReference type="PANTHER" id="PTHR35089:SF1">
    <property type="entry name" value="CHAPERONE PROTEIN SKP"/>
    <property type="match status" value="1"/>
</dbReference>
<feature type="chain" id="PRO_5016862759" evidence="3">
    <location>
        <begin position="22"/>
        <end position="199"/>
    </location>
</feature>
<dbReference type="PROSITE" id="PS51257">
    <property type="entry name" value="PROKAR_LIPOPROTEIN"/>
    <property type="match status" value="1"/>
</dbReference>
<evidence type="ECO:0000313" key="4">
    <source>
        <dbReference type="EMBL" id="STZ69330.1"/>
    </source>
</evidence>
<reference evidence="4 5" key="1">
    <citation type="submission" date="2018-06" db="EMBL/GenBank/DDBJ databases">
        <authorList>
            <consortium name="Pathogen Informatics"/>
            <person name="Doyle S."/>
        </authorList>
    </citation>
    <scope>NUCLEOTIDE SEQUENCE [LARGE SCALE GENOMIC DNA]</scope>
    <source>
        <strain evidence="4 5">NCTC11179</strain>
    </source>
</reference>
<dbReference type="InterPro" id="IPR024930">
    <property type="entry name" value="Skp_dom_sf"/>
</dbReference>
<dbReference type="InterPro" id="IPR005632">
    <property type="entry name" value="Chaperone_Skp"/>
</dbReference>
<dbReference type="SMART" id="SM00935">
    <property type="entry name" value="OmpH"/>
    <property type="match status" value="1"/>
</dbReference>
<dbReference type="Proteomes" id="UP000255024">
    <property type="component" value="Unassembled WGS sequence"/>
</dbReference>
<keyword evidence="2 3" id="KW-0732">Signal</keyword>
<evidence type="ECO:0000256" key="1">
    <source>
        <dbReference type="ARBA" id="ARBA00009091"/>
    </source>
</evidence>
<evidence type="ECO:0000256" key="3">
    <source>
        <dbReference type="SAM" id="SignalP"/>
    </source>
</evidence>
<dbReference type="RefSeq" id="WP_115092795.1">
    <property type="nucleotide sequence ID" value="NZ_CP068107.1"/>
</dbReference>
<organism evidence="4 5">
    <name type="scientific">Myroides odoratus</name>
    <name type="common">Flavobacterium odoratum</name>
    <dbReference type="NCBI Taxonomy" id="256"/>
    <lineage>
        <taxon>Bacteria</taxon>
        <taxon>Pseudomonadati</taxon>
        <taxon>Bacteroidota</taxon>
        <taxon>Flavobacteriia</taxon>
        <taxon>Flavobacteriales</taxon>
        <taxon>Flavobacteriaceae</taxon>
        <taxon>Myroides</taxon>
    </lineage>
</organism>
<name>A0A378U4E3_MYROD</name>
<keyword evidence="5" id="KW-1185">Reference proteome</keyword>
<gene>
    <name evidence="4" type="ORF">NCTC11179_02836</name>
</gene>
<proteinExistence type="inferred from homology"/>
<dbReference type="SUPFAM" id="SSF111384">
    <property type="entry name" value="OmpH-like"/>
    <property type="match status" value="1"/>
</dbReference>
<accession>A0A378U4E3</accession>
<dbReference type="EMBL" id="UGQL01000002">
    <property type="protein sequence ID" value="STZ69330.1"/>
    <property type="molecule type" value="Genomic_DNA"/>
</dbReference>
<evidence type="ECO:0000313" key="5">
    <source>
        <dbReference type="Proteomes" id="UP000255024"/>
    </source>
</evidence>
<dbReference type="AlphaFoldDB" id="A0A378U4E3"/>
<dbReference type="GO" id="GO:0005829">
    <property type="term" value="C:cytosol"/>
    <property type="evidence" value="ECO:0007669"/>
    <property type="project" value="TreeGrafter"/>
</dbReference>
<dbReference type="Gene3D" id="3.30.910.20">
    <property type="entry name" value="Skp domain"/>
    <property type="match status" value="1"/>
</dbReference>
<dbReference type="GO" id="GO:0050821">
    <property type="term" value="P:protein stabilization"/>
    <property type="evidence" value="ECO:0007669"/>
    <property type="project" value="TreeGrafter"/>
</dbReference>
<evidence type="ECO:0000256" key="2">
    <source>
        <dbReference type="ARBA" id="ARBA00022729"/>
    </source>
</evidence>
<dbReference type="Pfam" id="PF03938">
    <property type="entry name" value="OmpH"/>
    <property type="match status" value="1"/>
</dbReference>